<dbReference type="PROSITE" id="PS50082">
    <property type="entry name" value="WD_REPEATS_2"/>
    <property type="match status" value="1"/>
</dbReference>
<dbReference type="OrthoDB" id="339900at2759"/>
<reference evidence="8 9" key="1">
    <citation type="submission" date="2016-06" db="EMBL/GenBank/DDBJ databases">
        <title>Evolution of pathogenesis and genome organization in the Tremellales.</title>
        <authorList>
            <person name="Cuomo C."/>
            <person name="Litvintseva A."/>
            <person name="Heitman J."/>
            <person name="Chen Y."/>
            <person name="Sun S."/>
            <person name="Springer D."/>
            <person name="Dromer F."/>
            <person name="Young S."/>
            <person name="Zeng Q."/>
            <person name="Chapman S."/>
            <person name="Gujja S."/>
            <person name="Saif S."/>
            <person name="Birren B."/>
        </authorList>
    </citation>
    <scope>NUCLEOTIDE SEQUENCE [LARGE SCALE GENOMIC DNA]</scope>
    <source>
        <strain evidence="8 9">CBS 6039</strain>
    </source>
</reference>
<keyword evidence="5" id="KW-0539">Nucleus</keyword>
<evidence type="ECO:0000313" key="8">
    <source>
        <dbReference type="EMBL" id="ODN83501.1"/>
    </source>
</evidence>
<dbReference type="SUPFAM" id="SSF50978">
    <property type="entry name" value="WD40 repeat-like"/>
    <property type="match status" value="1"/>
</dbReference>
<dbReference type="EMBL" id="AWGJ01000002">
    <property type="protein sequence ID" value="ODN83501.1"/>
    <property type="molecule type" value="Genomic_DNA"/>
</dbReference>
<dbReference type="SMART" id="SM00320">
    <property type="entry name" value="WD40"/>
    <property type="match status" value="2"/>
</dbReference>
<dbReference type="GO" id="GO:0043527">
    <property type="term" value="C:tRNA methyltransferase complex"/>
    <property type="evidence" value="ECO:0007669"/>
    <property type="project" value="TreeGrafter"/>
</dbReference>
<evidence type="ECO:0000256" key="5">
    <source>
        <dbReference type="ARBA" id="ARBA00023242"/>
    </source>
</evidence>
<evidence type="ECO:0000313" key="9">
    <source>
        <dbReference type="Proteomes" id="UP000094065"/>
    </source>
</evidence>
<dbReference type="InterPro" id="IPR001680">
    <property type="entry name" value="WD40_rpt"/>
</dbReference>
<dbReference type="Proteomes" id="UP000094065">
    <property type="component" value="Unassembled WGS sequence"/>
</dbReference>
<dbReference type="AlphaFoldDB" id="A0A1E3I6R1"/>
<dbReference type="GeneID" id="30152944"/>
<dbReference type="PROSITE" id="PS00678">
    <property type="entry name" value="WD_REPEATS_1"/>
    <property type="match status" value="1"/>
</dbReference>
<feature type="region of interest" description="Disordered" evidence="7">
    <location>
        <begin position="463"/>
        <end position="496"/>
    </location>
</feature>
<evidence type="ECO:0000256" key="4">
    <source>
        <dbReference type="ARBA" id="ARBA00022737"/>
    </source>
</evidence>
<dbReference type="InterPro" id="IPR036322">
    <property type="entry name" value="WD40_repeat_dom_sf"/>
</dbReference>
<protein>
    <submittedName>
        <fullName evidence="8">Uncharacterized protein</fullName>
    </submittedName>
</protein>
<dbReference type="STRING" id="1295533.A0A1E3I6R1"/>
<dbReference type="GO" id="GO:0005634">
    <property type="term" value="C:nucleus"/>
    <property type="evidence" value="ECO:0007669"/>
    <property type="project" value="UniProtKB-SubCell"/>
</dbReference>
<feature type="compositionally biased region" description="Basic and acidic residues" evidence="7">
    <location>
        <begin position="525"/>
        <end position="545"/>
    </location>
</feature>
<evidence type="ECO:0000256" key="6">
    <source>
        <dbReference type="PROSITE-ProRule" id="PRU00221"/>
    </source>
</evidence>
<accession>A0A1E3I6R1</accession>
<keyword evidence="2 6" id="KW-0853">WD repeat</keyword>
<dbReference type="PROSITE" id="PS50294">
    <property type="entry name" value="WD_REPEATS_REGION"/>
    <property type="match status" value="1"/>
</dbReference>
<keyword evidence="4" id="KW-0677">Repeat</keyword>
<sequence length="579" mass="63137">MSLPYPPTALRSTQDYAVIASGPEIFLYDPKTDKVAASSSNAGTGNTKHTGLIRFIAVSDDASLIVTLGDDKSLKVWDVKKEGENLSLKLRSDRTVVKKGSDLCFGPDGSIILSDKVGDVYSYPLDPIPASAERPPQHALVSDPSQNPDATYLLGHVSMINAHLMSADGKRLITADRDEHIRLSRYPKGYVIDRYLFGSDGFVSALHIPRTHPNTLLAAGGEPFLNIFSLSPALASSPLIASIPIYPSILSHRRVRSHLRRHKPGSRKLKLEPAHEDVKEEDKAFYEAEDGYMLPAGQGVCVKKIWTLQVGEEVVVVFFSEGAASLHSFVLPKESEIKGSKPQVHTLAVDYPVIEFTNVPSSSTSDHVNLLVSLDTAWDVFKKNPGPGTEGRQDVVEKQDLSEEEKESLRKVLVVVKVAKDGSLSLEQSPPTSLTSSFPTTTPSQISQANLYPLLGVLPRWPGYEEEEDAPNSSVPGGEPIPAPAAGPGGAYTNEELESMNTKQLGRLKASGVDVGAIMLRRKKEAKEENRRIQKEKEEKRKAKAAEWGAGSGQKKNEWRGERPAKKKKVADEETAANE</sequence>
<organism evidence="8 9">
    <name type="scientific">Cryptococcus amylolentus CBS 6039</name>
    <dbReference type="NCBI Taxonomy" id="1295533"/>
    <lineage>
        <taxon>Eukaryota</taxon>
        <taxon>Fungi</taxon>
        <taxon>Dikarya</taxon>
        <taxon>Basidiomycota</taxon>
        <taxon>Agaricomycotina</taxon>
        <taxon>Tremellomycetes</taxon>
        <taxon>Tremellales</taxon>
        <taxon>Cryptococcaceae</taxon>
        <taxon>Cryptococcus</taxon>
    </lineage>
</organism>
<dbReference type="InterPro" id="IPR019775">
    <property type="entry name" value="WD40_repeat_CS"/>
</dbReference>
<gene>
    <name evidence="8" type="ORF">L202_01635</name>
</gene>
<dbReference type="PANTHER" id="PTHR16288">
    <property type="entry name" value="WD40 REPEAT PROTEIN 4"/>
    <property type="match status" value="1"/>
</dbReference>
<keyword evidence="9" id="KW-1185">Reference proteome</keyword>
<feature type="compositionally biased region" description="Basic and acidic residues" evidence="7">
    <location>
        <begin position="555"/>
        <end position="564"/>
    </location>
</feature>
<proteinExistence type="predicted"/>
<evidence type="ECO:0000256" key="3">
    <source>
        <dbReference type="ARBA" id="ARBA00022694"/>
    </source>
</evidence>
<evidence type="ECO:0000256" key="2">
    <source>
        <dbReference type="ARBA" id="ARBA00022574"/>
    </source>
</evidence>
<keyword evidence="3" id="KW-0819">tRNA processing</keyword>
<comment type="caution">
    <text evidence="8">The sequence shown here is derived from an EMBL/GenBank/DDBJ whole genome shotgun (WGS) entry which is preliminary data.</text>
</comment>
<dbReference type="GO" id="GO:0005829">
    <property type="term" value="C:cytosol"/>
    <property type="evidence" value="ECO:0007669"/>
    <property type="project" value="TreeGrafter"/>
</dbReference>
<dbReference type="RefSeq" id="XP_018997501.1">
    <property type="nucleotide sequence ID" value="XM_019135074.1"/>
</dbReference>
<dbReference type="PANTHER" id="PTHR16288:SF0">
    <property type="entry name" value="TRNA (GUANINE-N(7)-)-METHYLTRANSFERASE NON-CATALYTIC SUBUNIT WDR4"/>
    <property type="match status" value="1"/>
</dbReference>
<dbReference type="GO" id="GO:0006400">
    <property type="term" value="P:tRNA modification"/>
    <property type="evidence" value="ECO:0007669"/>
    <property type="project" value="TreeGrafter"/>
</dbReference>
<dbReference type="GO" id="GO:0036265">
    <property type="term" value="P:RNA (guanine-N7)-methylation"/>
    <property type="evidence" value="ECO:0007669"/>
    <property type="project" value="InterPro"/>
</dbReference>
<dbReference type="Pfam" id="PF00400">
    <property type="entry name" value="WD40"/>
    <property type="match status" value="1"/>
</dbReference>
<evidence type="ECO:0000256" key="1">
    <source>
        <dbReference type="ARBA" id="ARBA00004123"/>
    </source>
</evidence>
<dbReference type="Gene3D" id="2.130.10.10">
    <property type="entry name" value="YVTN repeat-like/Quinoprotein amine dehydrogenase"/>
    <property type="match status" value="1"/>
</dbReference>
<feature type="region of interest" description="Disordered" evidence="7">
    <location>
        <begin position="522"/>
        <end position="579"/>
    </location>
</feature>
<feature type="repeat" description="WD" evidence="6">
    <location>
        <begin position="46"/>
        <end position="87"/>
    </location>
</feature>
<evidence type="ECO:0000256" key="7">
    <source>
        <dbReference type="SAM" id="MobiDB-lite"/>
    </source>
</evidence>
<dbReference type="InterPro" id="IPR028884">
    <property type="entry name" value="Trm82"/>
</dbReference>
<name>A0A1E3I6R1_9TREE</name>
<comment type="subcellular location">
    <subcellularLocation>
        <location evidence="1">Nucleus</location>
    </subcellularLocation>
</comment>
<dbReference type="InterPro" id="IPR015943">
    <property type="entry name" value="WD40/YVTN_repeat-like_dom_sf"/>
</dbReference>